<comment type="caution">
    <text evidence="2">The sequence shown here is derived from an EMBL/GenBank/DDBJ whole genome shotgun (WGS) entry which is preliminary data.</text>
</comment>
<dbReference type="Proteomes" id="UP000240357">
    <property type="component" value="Unassembled WGS sequence"/>
</dbReference>
<evidence type="ECO:0000313" key="2">
    <source>
        <dbReference type="EMBL" id="PSR53242.1"/>
    </source>
</evidence>
<dbReference type="EMBL" id="PYFT01000001">
    <property type="protein sequence ID" value="PSR53242.1"/>
    <property type="molecule type" value="Genomic_DNA"/>
</dbReference>
<sequence>MKSKSFIITLFIFCTCLFAQAQTPITRSNGPNEQKRQERFEKIKTAKIAFLTDKLQLSSEQAQKFWPLYNEYEAERRSAHTRPRLNREANLTALSDQQLREAINEMHAVRQNELNVEKKYVDKFLKVISVRQLATLYQSEREFTHVLLKKLDTQRPRAYGRR</sequence>
<feature type="chain" id="PRO_5015735393" description="Sensor of ECF-type sigma factor" evidence="1">
    <location>
        <begin position="22"/>
        <end position="162"/>
    </location>
</feature>
<gene>
    <name evidence="2" type="ORF">AHMF7605_06715</name>
</gene>
<keyword evidence="3" id="KW-1185">Reference proteome</keyword>
<evidence type="ECO:0000313" key="3">
    <source>
        <dbReference type="Proteomes" id="UP000240357"/>
    </source>
</evidence>
<proteinExistence type="predicted"/>
<evidence type="ECO:0008006" key="4">
    <source>
        <dbReference type="Google" id="ProtNLM"/>
    </source>
</evidence>
<dbReference type="AlphaFoldDB" id="A0A2T2YCJ4"/>
<protein>
    <recommendedName>
        <fullName evidence="4">Sensor of ECF-type sigma factor</fullName>
    </recommendedName>
</protein>
<evidence type="ECO:0000256" key="1">
    <source>
        <dbReference type="SAM" id="SignalP"/>
    </source>
</evidence>
<name>A0A2T2YCJ4_9BACT</name>
<organism evidence="2 3">
    <name type="scientific">Adhaeribacter arboris</name>
    <dbReference type="NCBI Taxonomy" id="2072846"/>
    <lineage>
        <taxon>Bacteria</taxon>
        <taxon>Pseudomonadati</taxon>
        <taxon>Bacteroidota</taxon>
        <taxon>Cytophagia</taxon>
        <taxon>Cytophagales</taxon>
        <taxon>Hymenobacteraceae</taxon>
        <taxon>Adhaeribacter</taxon>
    </lineage>
</organism>
<dbReference type="RefSeq" id="WP_106927674.1">
    <property type="nucleotide sequence ID" value="NZ_PYFT01000001.1"/>
</dbReference>
<dbReference type="OrthoDB" id="675330at2"/>
<reference evidence="2 3" key="1">
    <citation type="submission" date="2018-03" db="EMBL/GenBank/DDBJ databases">
        <title>Adhaeribacter sp. HMF7605 Genome sequencing and assembly.</title>
        <authorList>
            <person name="Kang H."/>
            <person name="Kang J."/>
            <person name="Cha I."/>
            <person name="Kim H."/>
            <person name="Joh K."/>
        </authorList>
    </citation>
    <scope>NUCLEOTIDE SEQUENCE [LARGE SCALE GENOMIC DNA]</scope>
    <source>
        <strain evidence="2 3">HMF7605</strain>
    </source>
</reference>
<accession>A0A2T2YCJ4</accession>
<feature type="signal peptide" evidence="1">
    <location>
        <begin position="1"/>
        <end position="21"/>
    </location>
</feature>
<keyword evidence="1" id="KW-0732">Signal</keyword>